<evidence type="ECO:0000313" key="1">
    <source>
        <dbReference type="EMBL" id="GFT28318.1"/>
    </source>
</evidence>
<protein>
    <submittedName>
        <fullName evidence="1">Uncharacterized protein</fullName>
    </submittedName>
</protein>
<keyword evidence="2" id="KW-1185">Reference proteome</keyword>
<gene>
    <name evidence="1" type="ORF">NPIL_168271</name>
</gene>
<proteinExistence type="predicted"/>
<accession>A0A8X6NPY2</accession>
<name>A0A8X6NPY2_NEPPI</name>
<dbReference type="Proteomes" id="UP000887013">
    <property type="component" value="Unassembled WGS sequence"/>
</dbReference>
<evidence type="ECO:0000313" key="2">
    <source>
        <dbReference type="Proteomes" id="UP000887013"/>
    </source>
</evidence>
<dbReference type="AlphaFoldDB" id="A0A8X6NPY2"/>
<reference evidence="1" key="1">
    <citation type="submission" date="2020-08" db="EMBL/GenBank/DDBJ databases">
        <title>Multicomponent nature underlies the extraordinary mechanical properties of spider dragline silk.</title>
        <authorList>
            <person name="Kono N."/>
            <person name="Nakamura H."/>
            <person name="Mori M."/>
            <person name="Yoshida Y."/>
            <person name="Ohtoshi R."/>
            <person name="Malay A.D."/>
            <person name="Moran D.A.P."/>
            <person name="Tomita M."/>
            <person name="Numata K."/>
            <person name="Arakawa K."/>
        </authorList>
    </citation>
    <scope>NUCLEOTIDE SEQUENCE</scope>
</reference>
<organism evidence="1 2">
    <name type="scientific">Nephila pilipes</name>
    <name type="common">Giant wood spider</name>
    <name type="synonym">Nephila maculata</name>
    <dbReference type="NCBI Taxonomy" id="299642"/>
    <lineage>
        <taxon>Eukaryota</taxon>
        <taxon>Metazoa</taxon>
        <taxon>Ecdysozoa</taxon>
        <taxon>Arthropoda</taxon>
        <taxon>Chelicerata</taxon>
        <taxon>Arachnida</taxon>
        <taxon>Araneae</taxon>
        <taxon>Araneomorphae</taxon>
        <taxon>Entelegynae</taxon>
        <taxon>Araneoidea</taxon>
        <taxon>Nephilidae</taxon>
        <taxon>Nephila</taxon>
    </lineage>
</organism>
<dbReference type="EMBL" id="BMAW01060837">
    <property type="protein sequence ID" value="GFT28318.1"/>
    <property type="molecule type" value="Genomic_DNA"/>
</dbReference>
<comment type="caution">
    <text evidence="1">The sequence shown here is derived from an EMBL/GenBank/DDBJ whole genome shotgun (WGS) entry which is preliminary data.</text>
</comment>
<sequence length="89" mass="10155">MVNAVVPFRCLTYGVHSHNEYRIPWPASSPKVLFISGLDRPTSTIASKDISKCNRIRVPTYRIRRVTPTASTSNLLSFANYPNLHFYKN</sequence>